<dbReference type="EMBL" id="AXUP01000088">
    <property type="protein sequence ID" value="ESW40108.1"/>
    <property type="molecule type" value="Genomic_DNA"/>
</dbReference>
<name>V7DEC5_9PSED</name>
<dbReference type="AlphaFoldDB" id="V7DEC5"/>
<organism evidence="1 2">
    <name type="scientific">Pseudomonas taiwanensis SJ9</name>
    <dbReference type="NCBI Taxonomy" id="1388762"/>
    <lineage>
        <taxon>Bacteria</taxon>
        <taxon>Pseudomonadati</taxon>
        <taxon>Pseudomonadota</taxon>
        <taxon>Gammaproteobacteria</taxon>
        <taxon>Pseudomonadales</taxon>
        <taxon>Pseudomonadaceae</taxon>
        <taxon>Pseudomonas</taxon>
    </lineage>
</organism>
<reference evidence="1 2" key="1">
    <citation type="submission" date="2013-10" db="EMBL/GenBank/DDBJ databases">
        <title>Whole Genome Shotgun Sequence of Pseudomonas taiwanensis SJ9.</title>
        <authorList>
            <person name="Hong S.-J."/>
            <person name="Shin J.-H."/>
        </authorList>
    </citation>
    <scope>NUCLEOTIDE SEQUENCE [LARGE SCALE GENOMIC DNA]</scope>
    <source>
        <strain evidence="1 2">SJ9</strain>
    </source>
</reference>
<comment type="caution">
    <text evidence="1">The sequence shown here is derived from an EMBL/GenBank/DDBJ whole genome shotgun (WGS) entry which is preliminary data.</text>
</comment>
<sequence length="34" mass="4203">MMSGLATSDMTFTWAFERHEKDWWHYAFDDDFVK</sequence>
<accession>V7DEC5</accession>
<proteinExistence type="predicted"/>
<gene>
    <name evidence="1" type="ORF">O164_08175</name>
</gene>
<dbReference type="Proteomes" id="UP000018511">
    <property type="component" value="Unassembled WGS sequence"/>
</dbReference>
<evidence type="ECO:0000313" key="2">
    <source>
        <dbReference type="Proteomes" id="UP000018511"/>
    </source>
</evidence>
<evidence type="ECO:0000313" key="1">
    <source>
        <dbReference type="EMBL" id="ESW40108.1"/>
    </source>
</evidence>
<protein>
    <submittedName>
        <fullName evidence="1">Uncharacterized protein</fullName>
    </submittedName>
</protein>